<evidence type="ECO:0008006" key="2">
    <source>
        <dbReference type="Google" id="ProtNLM"/>
    </source>
</evidence>
<reference evidence="1" key="1">
    <citation type="journal article" date="2020" name="Nature">
        <title>Giant virus diversity and host interactions through global metagenomics.</title>
        <authorList>
            <person name="Schulz F."/>
            <person name="Roux S."/>
            <person name="Paez-Espino D."/>
            <person name="Jungbluth S."/>
            <person name="Walsh D.A."/>
            <person name="Denef V.J."/>
            <person name="McMahon K.D."/>
            <person name="Konstantinidis K.T."/>
            <person name="Eloe-Fadrosh E.A."/>
            <person name="Kyrpides N.C."/>
            <person name="Woyke T."/>
        </authorList>
    </citation>
    <scope>NUCLEOTIDE SEQUENCE</scope>
    <source>
        <strain evidence="1">GVMAG-S-ERX555943-30</strain>
    </source>
</reference>
<accession>A0A6C0AUZ0</accession>
<dbReference type="EMBL" id="MN738753">
    <property type="protein sequence ID" value="QHS83366.1"/>
    <property type="molecule type" value="Genomic_DNA"/>
</dbReference>
<sequence>MTKVAILIASHIGYEGQIDLLDNCISSLLEQIFKPKSVYISISFENDIYKKSFISILQKYGRTTNPKINFKISKEKKHQMEHLHNICSNICVNDYDMLMFCDDDDTYHIERIQCFVVAFNHGKGICNTGKFGGVREHVDLDLTTSDDDLWGEIPEFWCYGIVPSAIVEFFSFFKGVNYMLLQHKFGDMYFRHYLRKNSKYYEWVAIVDKDFGFTLYNYNISNPNSICGKIQRGMGNKYDNLLTKVLDCRSEDHFNNIVKKNKKLYDIDDKLKDSLKMIYNFCKILYK</sequence>
<protein>
    <recommendedName>
        <fullName evidence="2">Glycosyltransferase 2-like domain-containing protein</fullName>
    </recommendedName>
</protein>
<dbReference type="AlphaFoldDB" id="A0A6C0AUZ0"/>
<dbReference type="SUPFAM" id="SSF53448">
    <property type="entry name" value="Nucleotide-diphospho-sugar transferases"/>
    <property type="match status" value="1"/>
</dbReference>
<evidence type="ECO:0000313" key="1">
    <source>
        <dbReference type="EMBL" id="QHS83366.1"/>
    </source>
</evidence>
<dbReference type="InterPro" id="IPR029044">
    <property type="entry name" value="Nucleotide-diphossugar_trans"/>
</dbReference>
<name>A0A6C0AUZ0_9ZZZZ</name>
<dbReference type="Gene3D" id="3.90.550.10">
    <property type="entry name" value="Spore Coat Polysaccharide Biosynthesis Protein SpsA, Chain A"/>
    <property type="match status" value="1"/>
</dbReference>
<organism evidence="1">
    <name type="scientific">viral metagenome</name>
    <dbReference type="NCBI Taxonomy" id="1070528"/>
    <lineage>
        <taxon>unclassified sequences</taxon>
        <taxon>metagenomes</taxon>
        <taxon>organismal metagenomes</taxon>
    </lineage>
</organism>
<proteinExistence type="predicted"/>
<dbReference type="CDD" id="cd00761">
    <property type="entry name" value="Glyco_tranf_GTA_type"/>
    <property type="match status" value="1"/>
</dbReference>